<dbReference type="InterPro" id="IPR004869">
    <property type="entry name" value="MMPL_dom"/>
</dbReference>
<keyword evidence="3" id="KW-1003">Cell membrane</keyword>
<comment type="subcellular location">
    <subcellularLocation>
        <location evidence="1">Cell membrane</location>
        <topology evidence="1">Multi-pass membrane protein</topology>
    </subcellularLocation>
</comment>
<evidence type="ECO:0000256" key="3">
    <source>
        <dbReference type="ARBA" id="ARBA00022475"/>
    </source>
</evidence>
<proteinExistence type="inferred from homology"/>
<evidence type="ECO:0000313" key="10">
    <source>
        <dbReference type="EMBL" id="GAA4252934.1"/>
    </source>
</evidence>
<accession>A0ABP8DCV2</accession>
<evidence type="ECO:0000256" key="5">
    <source>
        <dbReference type="ARBA" id="ARBA00022989"/>
    </source>
</evidence>
<dbReference type="PANTHER" id="PTHR33406">
    <property type="entry name" value="MEMBRANE PROTEIN MJ1562-RELATED"/>
    <property type="match status" value="1"/>
</dbReference>
<dbReference type="Proteomes" id="UP001500620">
    <property type="component" value="Unassembled WGS sequence"/>
</dbReference>
<evidence type="ECO:0000313" key="11">
    <source>
        <dbReference type="Proteomes" id="UP001500620"/>
    </source>
</evidence>
<feature type="transmembrane region" description="Helical" evidence="8">
    <location>
        <begin position="328"/>
        <end position="351"/>
    </location>
</feature>
<dbReference type="PANTHER" id="PTHR33406:SF6">
    <property type="entry name" value="MEMBRANE PROTEIN YDGH-RELATED"/>
    <property type="match status" value="1"/>
</dbReference>
<feature type="transmembrane region" description="Helical" evidence="8">
    <location>
        <begin position="267"/>
        <end position="293"/>
    </location>
</feature>
<evidence type="ECO:0000256" key="4">
    <source>
        <dbReference type="ARBA" id="ARBA00022692"/>
    </source>
</evidence>
<dbReference type="PROSITE" id="PS50156">
    <property type="entry name" value="SSD"/>
    <property type="match status" value="1"/>
</dbReference>
<evidence type="ECO:0000256" key="2">
    <source>
        <dbReference type="ARBA" id="ARBA00010157"/>
    </source>
</evidence>
<evidence type="ECO:0000259" key="9">
    <source>
        <dbReference type="PROSITE" id="PS50156"/>
    </source>
</evidence>
<keyword evidence="6 8" id="KW-0472">Membrane</keyword>
<evidence type="ECO:0000256" key="1">
    <source>
        <dbReference type="ARBA" id="ARBA00004651"/>
    </source>
</evidence>
<dbReference type="EMBL" id="BAABAT010000014">
    <property type="protein sequence ID" value="GAA4252934.1"/>
    <property type="molecule type" value="Genomic_DNA"/>
</dbReference>
<feature type="transmembrane region" description="Helical" evidence="8">
    <location>
        <begin position="554"/>
        <end position="575"/>
    </location>
</feature>
<feature type="region of interest" description="Disordered" evidence="7">
    <location>
        <begin position="625"/>
        <end position="650"/>
    </location>
</feature>
<evidence type="ECO:0000256" key="8">
    <source>
        <dbReference type="SAM" id="Phobius"/>
    </source>
</evidence>
<evidence type="ECO:0000256" key="7">
    <source>
        <dbReference type="SAM" id="MobiDB-lite"/>
    </source>
</evidence>
<sequence length="650" mass="66522">MAALGPLAGQLSAEQRNDAAAYAPRDAESTRVRAELARGGDTLPAVVVYVRASGITAADRSAVQGRFAGSTVEESADGRALLQTVPLDARDLDALYDRTVQLRAEARSGLPPGLAAQVTGPAGALVDGAGAFLDVDVTVLLVTLAVVASLLLVIYRSPVLWLAPLLSVMVAAGAAQGAVTLVVRAFDLTVNGLSQGILTVLVFGVGTDYALLLTARYREELHRHADRRAAMATALRRAAPAITASAATVVGGLLCLLPASVTTTRSLGAIGAAGVAVVLTAMLSLYPALLVALGRWVFWPRVPLPGTPTPAAPAWRWLAGRLARRPRLAWIAAATVLVALAVPLLGARIGVPSERSYVTAPESVVGDRVVAMHFPAGSSAPADIVAPRAIVDALMSTLPHEPGIAGVRRVGDTHLQAVLASGPGSPAAADTVRRLRAVLPADALVGGAAATVLDTAEANDHDRWIVIPAVLAVLFVVLVLLLRALLAPVLLVAIALASFAAALGGGWLLFGPVLGFAGLDDQAILIGFVVLTALGIDYNIFLLSRVREDGVLPALVATGGVITSAGVVLAATFAALTVVPVVFVIELGVVVAAGVLLDTLLVRSVLVPSLLLELPGGGVPIGRVPDGHLGVDDPRDQPLGANRSRPPHAD</sequence>
<dbReference type="InterPro" id="IPR000731">
    <property type="entry name" value="SSD"/>
</dbReference>
<feature type="transmembrane region" description="Helical" evidence="8">
    <location>
        <begin position="137"/>
        <end position="155"/>
    </location>
</feature>
<feature type="transmembrane region" description="Helical" evidence="8">
    <location>
        <begin position="581"/>
        <end position="602"/>
    </location>
</feature>
<organism evidence="10 11">
    <name type="scientific">Dactylosporangium darangshiense</name>
    <dbReference type="NCBI Taxonomy" id="579108"/>
    <lineage>
        <taxon>Bacteria</taxon>
        <taxon>Bacillati</taxon>
        <taxon>Actinomycetota</taxon>
        <taxon>Actinomycetes</taxon>
        <taxon>Micromonosporales</taxon>
        <taxon>Micromonosporaceae</taxon>
        <taxon>Dactylosporangium</taxon>
    </lineage>
</organism>
<keyword evidence="5 8" id="KW-1133">Transmembrane helix</keyword>
<comment type="similarity">
    <text evidence="2">Belongs to the resistance-nodulation-cell division (RND) (TC 2.A.6) family. MmpL subfamily.</text>
</comment>
<feature type="transmembrane region" description="Helical" evidence="8">
    <location>
        <begin position="522"/>
        <end position="542"/>
    </location>
</feature>
<name>A0ABP8DCV2_9ACTN</name>
<feature type="transmembrane region" description="Helical" evidence="8">
    <location>
        <begin position="162"/>
        <end position="183"/>
    </location>
</feature>
<keyword evidence="4 8" id="KW-0812">Transmembrane</keyword>
<comment type="caution">
    <text evidence="10">The sequence shown here is derived from an EMBL/GenBank/DDBJ whole genome shotgun (WGS) entry which is preliminary data.</text>
</comment>
<keyword evidence="11" id="KW-1185">Reference proteome</keyword>
<dbReference type="InterPro" id="IPR050545">
    <property type="entry name" value="Mycobact_MmpL"/>
</dbReference>
<feature type="domain" description="SSD" evidence="9">
    <location>
        <begin position="160"/>
        <end position="292"/>
    </location>
</feature>
<dbReference type="SUPFAM" id="SSF82866">
    <property type="entry name" value="Multidrug efflux transporter AcrB transmembrane domain"/>
    <property type="match status" value="2"/>
</dbReference>
<feature type="transmembrane region" description="Helical" evidence="8">
    <location>
        <begin position="238"/>
        <end position="261"/>
    </location>
</feature>
<reference evidence="11" key="1">
    <citation type="journal article" date="2019" name="Int. J. Syst. Evol. Microbiol.">
        <title>The Global Catalogue of Microorganisms (GCM) 10K type strain sequencing project: providing services to taxonomists for standard genome sequencing and annotation.</title>
        <authorList>
            <consortium name="The Broad Institute Genomics Platform"/>
            <consortium name="The Broad Institute Genome Sequencing Center for Infectious Disease"/>
            <person name="Wu L."/>
            <person name="Ma J."/>
        </authorList>
    </citation>
    <scope>NUCLEOTIDE SEQUENCE [LARGE SCALE GENOMIC DNA]</scope>
    <source>
        <strain evidence="11">JCM 17441</strain>
    </source>
</reference>
<evidence type="ECO:0000256" key="6">
    <source>
        <dbReference type="ARBA" id="ARBA00023136"/>
    </source>
</evidence>
<feature type="transmembrane region" description="Helical" evidence="8">
    <location>
        <begin position="195"/>
        <end position="217"/>
    </location>
</feature>
<feature type="transmembrane region" description="Helical" evidence="8">
    <location>
        <begin position="489"/>
        <end position="510"/>
    </location>
</feature>
<gene>
    <name evidence="10" type="ORF">GCM10022255_051720</name>
</gene>
<dbReference type="Pfam" id="PF03176">
    <property type="entry name" value="MMPL"/>
    <property type="match status" value="2"/>
</dbReference>
<feature type="compositionally biased region" description="Basic and acidic residues" evidence="7">
    <location>
        <begin position="625"/>
        <end position="636"/>
    </location>
</feature>
<feature type="transmembrane region" description="Helical" evidence="8">
    <location>
        <begin position="464"/>
        <end position="482"/>
    </location>
</feature>
<protein>
    <submittedName>
        <fullName evidence="10">MMPL family transporter</fullName>
    </submittedName>
</protein>
<dbReference type="Gene3D" id="1.20.1640.10">
    <property type="entry name" value="Multidrug efflux transporter AcrB transmembrane domain"/>
    <property type="match status" value="2"/>
</dbReference>